<dbReference type="InterPro" id="IPR027417">
    <property type="entry name" value="P-loop_NTPase"/>
</dbReference>
<feature type="domain" description="Helicase C-terminal" evidence="7">
    <location>
        <begin position="358"/>
        <end position="567"/>
    </location>
</feature>
<dbReference type="CDD" id="cd18787">
    <property type="entry name" value="SF2_C_DEAD"/>
    <property type="match status" value="1"/>
</dbReference>
<evidence type="ECO:0000256" key="1">
    <source>
        <dbReference type="ARBA" id="ARBA00022741"/>
    </source>
</evidence>
<dbReference type="PANTHER" id="PTHR24031">
    <property type="entry name" value="RNA HELICASE"/>
    <property type="match status" value="1"/>
</dbReference>
<dbReference type="RefSeq" id="XP_029228009.1">
    <property type="nucleotide sequence ID" value="XM_029371866.1"/>
</dbReference>
<evidence type="ECO:0000256" key="6">
    <source>
        <dbReference type="SAM" id="MobiDB-lite"/>
    </source>
</evidence>
<keyword evidence="4 5" id="KW-0694">RNA-binding</keyword>
<dbReference type="GO" id="GO:0005524">
    <property type="term" value="F:ATP binding"/>
    <property type="evidence" value="ECO:0007669"/>
    <property type="project" value="UniProtKB-UniRule"/>
</dbReference>
<proteinExistence type="inferred from homology"/>
<reference evidence="8 9" key="1">
    <citation type="journal article" date="2018" name="BMC Genomics">
        <title>Genomic comparison of Trypanosoma conorhini and Trypanosoma rangeli to Trypanosoma cruzi strains of high and low virulence.</title>
        <authorList>
            <person name="Bradwell K.R."/>
            <person name="Koparde V.N."/>
            <person name="Matveyev A.V."/>
            <person name="Serrano M.G."/>
            <person name="Alves J.M."/>
            <person name="Parikh H."/>
            <person name="Huang B."/>
            <person name="Lee V."/>
            <person name="Espinosa-Alvarez O."/>
            <person name="Ortiz P.A."/>
            <person name="Costa-Martins A.G."/>
            <person name="Teixeira M.M."/>
            <person name="Buck G.A."/>
        </authorList>
    </citation>
    <scope>NUCLEOTIDE SEQUENCE [LARGE SCALE GENOMIC DNA]</scope>
    <source>
        <strain evidence="8 9">025E</strain>
    </source>
</reference>
<evidence type="ECO:0000256" key="3">
    <source>
        <dbReference type="ARBA" id="ARBA00022840"/>
    </source>
</evidence>
<gene>
    <name evidence="8" type="ORF">Tco025E_04961</name>
</gene>
<keyword evidence="9" id="KW-1185">Reference proteome</keyword>
<evidence type="ECO:0000259" key="7">
    <source>
        <dbReference type="PROSITE" id="PS51194"/>
    </source>
</evidence>
<dbReference type="InterPro" id="IPR014001">
    <property type="entry name" value="Helicase_ATP-bd"/>
</dbReference>
<keyword evidence="5" id="KW-0347">Helicase</keyword>
<dbReference type="InterPro" id="IPR011545">
    <property type="entry name" value="DEAD/DEAH_box_helicase_dom"/>
</dbReference>
<keyword evidence="2 5" id="KW-0378">Hydrolase</keyword>
<dbReference type="PROSITE" id="PS51194">
    <property type="entry name" value="HELICASE_CTER"/>
    <property type="match status" value="1"/>
</dbReference>
<dbReference type="AlphaFoldDB" id="A0A3R7P457"/>
<comment type="caution">
    <text evidence="8">The sequence shown here is derived from an EMBL/GenBank/DDBJ whole genome shotgun (WGS) entry which is preliminary data.</text>
</comment>
<dbReference type="GO" id="GO:0003724">
    <property type="term" value="F:RNA helicase activity"/>
    <property type="evidence" value="ECO:0007669"/>
    <property type="project" value="UniProtKB-EC"/>
</dbReference>
<dbReference type="Pfam" id="PF00271">
    <property type="entry name" value="Helicase_C"/>
    <property type="match status" value="1"/>
</dbReference>
<sequence>MSSSELAVKRLRRQWEPDEKAWNDEALEVPWEEMTPPLHKSTIFALRNVFFFSHATSVQTRAIDVFRTSGNSAVVEAPTGSGKTLALLIPMMERTVRACDAYVAEHGRPLLRRDVIGIIVSPSRVLAEQTFVVGRNLASRYPHTIRFVLCDGAIQPVGAVLNGLQKAARGAGTFLVTTPHDLTAFIAAWERGRASAEAADDVQELLAAQDEETRRRYYEKHGGKTSSGADTGNAVQLRGCHRERFVFAVDEADFVFHASEMRDIVTRFIDTHAWREEPPAKRRKPLHATSASLDRIAMDVAFVGATVSTSRELQEYAAHVNAALGTTMHTVVLNSSQNFVTQLQNRYVVCEVHEFLPLLIQLMNLHASRKHFIFFNSAKTLRFVEKLFAALMNSESRLLYIKHTFVMYEGMSERTRLEQYNAFLNHKTNTQESAKNKSQASAPSAAEKKNQVYSSGWKRDGRPPDGKGAILLCTDMAAFGLDVRDVDYVYHFEPPATVQSYVHRIGRVGRMGMRGSSILLLPCFSNENALASARERKTTSTRFNTVTNTKFSTAELQSVRMTAEDLTEEQSGYLGELCERSELQSYSLPPFAPITSTIRNIISQQKKLLKLAQIAAISMCTVPQDAENAKAWFDPKLALHALLLD</sequence>
<evidence type="ECO:0000256" key="2">
    <source>
        <dbReference type="ARBA" id="ARBA00022801"/>
    </source>
</evidence>
<dbReference type="InterPro" id="IPR001650">
    <property type="entry name" value="Helicase_C-like"/>
</dbReference>
<dbReference type="SMART" id="SM00487">
    <property type="entry name" value="DEXDc"/>
    <property type="match status" value="1"/>
</dbReference>
<feature type="compositionally biased region" description="Polar residues" evidence="6">
    <location>
        <begin position="428"/>
        <end position="442"/>
    </location>
</feature>
<dbReference type="GO" id="GO:0016787">
    <property type="term" value="F:hydrolase activity"/>
    <property type="evidence" value="ECO:0007669"/>
    <property type="project" value="UniProtKB-KW"/>
</dbReference>
<comment type="similarity">
    <text evidence="5">Belongs to the DEAD box helicase family.</text>
</comment>
<comment type="function">
    <text evidence="5">RNA helicase.</text>
</comment>
<feature type="region of interest" description="Disordered" evidence="6">
    <location>
        <begin position="428"/>
        <end position="461"/>
    </location>
</feature>
<evidence type="ECO:0000313" key="8">
    <source>
        <dbReference type="EMBL" id="RNF17029.1"/>
    </source>
</evidence>
<dbReference type="GeneID" id="40318572"/>
<comment type="domain">
    <text evidence="5">The Q motif is unique to and characteristic of the DEAD box family of RNA helicases and controls ATP binding and hydrolysis.</text>
</comment>
<organism evidence="8 9">
    <name type="scientific">Trypanosoma conorhini</name>
    <dbReference type="NCBI Taxonomy" id="83891"/>
    <lineage>
        <taxon>Eukaryota</taxon>
        <taxon>Discoba</taxon>
        <taxon>Euglenozoa</taxon>
        <taxon>Kinetoplastea</taxon>
        <taxon>Metakinetoplastina</taxon>
        <taxon>Trypanosomatida</taxon>
        <taxon>Trypanosomatidae</taxon>
        <taxon>Trypanosoma</taxon>
    </lineage>
</organism>
<dbReference type="EMBL" id="MKKU01000275">
    <property type="protein sequence ID" value="RNF17029.1"/>
    <property type="molecule type" value="Genomic_DNA"/>
</dbReference>
<accession>A0A3R7P457</accession>
<protein>
    <recommendedName>
        <fullName evidence="5">ATP-dependent RNA helicase</fullName>
        <ecNumber evidence="5">3.6.4.13</ecNumber>
    </recommendedName>
</protein>
<dbReference type="Pfam" id="PF00270">
    <property type="entry name" value="DEAD"/>
    <property type="match status" value="1"/>
</dbReference>
<dbReference type="GO" id="GO:0003723">
    <property type="term" value="F:RNA binding"/>
    <property type="evidence" value="ECO:0007669"/>
    <property type="project" value="UniProtKB-UniRule"/>
</dbReference>
<dbReference type="SMART" id="SM00490">
    <property type="entry name" value="HELICc"/>
    <property type="match status" value="1"/>
</dbReference>
<comment type="catalytic activity">
    <reaction evidence="5">
        <text>ATP + H2O = ADP + phosphate + H(+)</text>
        <dbReference type="Rhea" id="RHEA:13065"/>
        <dbReference type="ChEBI" id="CHEBI:15377"/>
        <dbReference type="ChEBI" id="CHEBI:15378"/>
        <dbReference type="ChEBI" id="CHEBI:30616"/>
        <dbReference type="ChEBI" id="CHEBI:43474"/>
        <dbReference type="ChEBI" id="CHEBI:456216"/>
        <dbReference type="EC" id="3.6.4.13"/>
    </reaction>
</comment>
<keyword evidence="1 5" id="KW-0547">Nucleotide-binding</keyword>
<evidence type="ECO:0000256" key="4">
    <source>
        <dbReference type="ARBA" id="ARBA00022884"/>
    </source>
</evidence>
<dbReference type="Proteomes" id="UP000284403">
    <property type="component" value="Unassembled WGS sequence"/>
</dbReference>
<dbReference type="SUPFAM" id="SSF52540">
    <property type="entry name" value="P-loop containing nucleoside triphosphate hydrolases"/>
    <property type="match status" value="1"/>
</dbReference>
<name>A0A3R7P457_9TRYP</name>
<dbReference type="EC" id="3.6.4.13" evidence="5"/>
<dbReference type="Gene3D" id="3.40.50.300">
    <property type="entry name" value="P-loop containing nucleotide triphosphate hydrolases"/>
    <property type="match status" value="2"/>
</dbReference>
<evidence type="ECO:0000256" key="5">
    <source>
        <dbReference type="RuleBase" id="RU365068"/>
    </source>
</evidence>
<dbReference type="OrthoDB" id="278079at2759"/>
<evidence type="ECO:0000313" key="9">
    <source>
        <dbReference type="Proteomes" id="UP000284403"/>
    </source>
</evidence>
<keyword evidence="3 5" id="KW-0067">ATP-binding</keyword>